<protein>
    <submittedName>
        <fullName evidence="1">Uncharacterized protein</fullName>
    </submittedName>
</protein>
<dbReference type="EMBL" id="FNJN01000004">
    <property type="protein sequence ID" value="SDP07309.1"/>
    <property type="molecule type" value="Genomic_DNA"/>
</dbReference>
<sequence length="565" mass="60804">MTVSTHTYTAVVVGTPNRDLSIRGGGVTLDTSRAPFVTGTIQVAMPGTVTLAALDVRTSPPPRILITATSVIDGVTQTRVFNLTLRDRVIAFRDGTIGLPVSSDEALVLDHAPLADDEALFTRQGSLRSIVAYVLGKAIPGATLAAGPDQAVSVYADATNEMINPAAAVDLTGWNATNLNTFTRATVQAWAANSNQTAFNLRGTANTDSYIDTAFAAPGMAGRNYLLRARQRTTGIALPSANAGRLRVFYSTNGGVTYWPLADAYGTSAANTTADVSMRVGFPIGTTHIIVRAYHGFNNDQSVLWSDFRLSEYTGDPTDLAYFDGNTPGTTGYLYTWNGAAGLSITRRRALISRDPEALLWKAGQSGLRLLASLVQALGLRLVCDETRTWSLRAEGYAAPGALAIRHGVNLIDADDSISRDGESWFDAAVTVYRWTDRNGDRQERRDTYAMAGYSRLRTFEREMPYPGPGFSQYAVRRAQGRGREVTAAAVADWRAQAEQAITVVLEGAPIQTGQTSRVDFSFDRDEMTVTTRTTDTPAAAWVLIPSGSKWTDQPTGGSWTGEAI</sequence>
<reference evidence="1 2" key="1">
    <citation type="submission" date="2016-10" db="EMBL/GenBank/DDBJ databases">
        <authorList>
            <person name="de Groot N.N."/>
        </authorList>
    </citation>
    <scope>NUCLEOTIDE SEQUENCE [LARGE SCALE GENOMIC DNA]</scope>
    <source>
        <strain evidence="1 2">StLB037</strain>
    </source>
</reference>
<dbReference type="Proteomes" id="UP000186456">
    <property type="component" value="Unassembled WGS sequence"/>
</dbReference>
<evidence type="ECO:0000313" key="1">
    <source>
        <dbReference type="EMBL" id="SDP07309.1"/>
    </source>
</evidence>
<dbReference type="AlphaFoldDB" id="A0A1H0PRX1"/>
<accession>A0A1H0PRX1</accession>
<proteinExistence type="predicted"/>
<name>A0A1H0PRX1_MICTS</name>
<dbReference type="RefSeq" id="WP_074695335.1">
    <property type="nucleotide sequence ID" value="NZ_FNJN01000004.1"/>
</dbReference>
<evidence type="ECO:0000313" key="2">
    <source>
        <dbReference type="Proteomes" id="UP000186456"/>
    </source>
</evidence>
<gene>
    <name evidence="1" type="ORF">SAMN04487788_1946</name>
</gene>
<organism evidence="1 2">
    <name type="scientific">Microbacterium testaceum (strain StLB037)</name>
    <dbReference type="NCBI Taxonomy" id="979556"/>
    <lineage>
        <taxon>Bacteria</taxon>
        <taxon>Bacillati</taxon>
        <taxon>Actinomycetota</taxon>
        <taxon>Actinomycetes</taxon>
        <taxon>Micrococcales</taxon>
        <taxon>Microbacteriaceae</taxon>
        <taxon>Microbacterium</taxon>
    </lineage>
</organism>